<dbReference type="InterPro" id="IPR000160">
    <property type="entry name" value="GGDEF_dom"/>
</dbReference>
<dbReference type="SMART" id="SM00267">
    <property type="entry name" value="GGDEF"/>
    <property type="match status" value="1"/>
</dbReference>
<feature type="non-terminal residue" evidence="2">
    <location>
        <position position="264"/>
    </location>
</feature>
<dbReference type="InterPro" id="IPR043128">
    <property type="entry name" value="Rev_trsase/Diguanyl_cyclase"/>
</dbReference>
<accession>X0VWA7</accession>
<feature type="non-terminal residue" evidence="2">
    <location>
        <position position="1"/>
    </location>
</feature>
<comment type="caution">
    <text evidence="2">The sequence shown here is derived from an EMBL/GenBank/DDBJ whole genome shotgun (WGS) entry which is preliminary data.</text>
</comment>
<reference evidence="2" key="1">
    <citation type="journal article" date="2014" name="Front. Microbiol.">
        <title>High frequency of phylogenetically diverse reductive dehalogenase-homologous genes in deep subseafloor sedimentary metagenomes.</title>
        <authorList>
            <person name="Kawai M."/>
            <person name="Futagami T."/>
            <person name="Toyoda A."/>
            <person name="Takaki Y."/>
            <person name="Nishi S."/>
            <person name="Hori S."/>
            <person name="Arai W."/>
            <person name="Tsubouchi T."/>
            <person name="Morono Y."/>
            <person name="Uchiyama I."/>
            <person name="Ito T."/>
            <person name="Fujiyama A."/>
            <person name="Inagaki F."/>
            <person name="Takami H."/>
        </authorList>
    </citation>
    <scope>NUCLEOTIDE SEQUENCE</scope>
    <source>
        <strain evidence="2">Expedition CK06-06</strain>
    </source>
</reference>
<protein>
    <recommendedName>
        <fullName evidence="1">GGDEF domain-containing protein</fullName>
    </recommendedName>
</protein>
<dbReference type="AlphaFoldDB" id="X0VWA7"/>
<gene>
    <name evidence="2" type="ORF">S01H1_44110</name>
</gene>
<evidence type="ECO:0000259" key="1">
    <source>
        <dbReference type="SMART" id="SM00267"/>
    </source>
</evidence>
<feature type="domain" description="GGDEF" evidence="1">
    <location>
        <begin position="33"/>
        <end position="191"/>
    </location>
</feature>
<name>X0VWA7_9ZZZZ</name>
<organism evidence="2">
    <name type="scientific">marine sediment metagenome</name>
    <dbReference type="NCBI Taxonomy" id="412755"/>
    <lineage>
        <taxon>unclassified sequences</taxon>
        <taxon>metagenomes</taxon>
        <taxon>ecological metagenomes</taxon>
    </lineage>
</organism>
<dbReference type="Gene3D" id="3.30.70.270">
    <property type="match status" value="1"/>
</dbReference>
<sequence length="264" mass="28753">GGAEDACARLADVAGLVLWNVRELSSRGVSATARPAQREGEGGALLDSLTALPSLGYLARVLDTEVHKAQRYGRKLSVICIEVELESDDRERRRAVVATMSRTLRTSDTLACEDGYRFWVLVTDNDSLGGVVLKRRLIDRVRRELEDPEGTRTSVGMASYPIDAETGPDLLERTRACVNNERDSLVRWFGLTAETTLAEMGERLLGQATCQPERLVAEAAELLLSDLSCRPRDRGLLFLAPGSNPGSILSPLRALAETATATEV</sequence>
<dbReference type="SUPFAM" id="SSF55073">
    <property type="entry name" value="Nucleotide cyclase"/>
    <property type="match status" value="1"/>
</dbReference>
<dbReference type="InterPro" id="IPR029787">
    <property type="entry name" value="Nucleotide_cyclase"/>
</dbReference>
<dbReference type="EMBL" id="BARS01028125">
    <property type="protein sequence ID" value="GAG04811.1"/>
    <property type="molecule type" value="Genomic_DNA"/>
</dbReference>
<evidence type="ECO:0000313" key="2">
    <source>
        <dbReference type="EMBL" id="GAG04811.1"/>
    </source>
</evidence>
<proteinExistence type="predicted"/>